<proteinExistence type="predicted"/>
<dbReference type="EMBL" id="BRPK01000006">
    <property type="protein sequence ID" value="GLB39378.1"/>
    <property type="molecule type" value="Genomic_DNA"/>
</dbReference>
<dbReference type="AlphaFoldDB" id="A0A9P3PPU5"/>
<protein>
    <submittedName>
        <fullName evidence="1">Uncharacterized protein</fullName>
    </submittedName>
</protein>
<evidence type="ECO:0000313" key="1">
    <source>
        <dbReference type="EMBL" id="GLB39378.1"/>
    </source>
</evidence>
<comment type="caution">
    <text evidence="1">The sequence shown here is derived from an EMBL/GenBank/DDBJ whole genome shotgun (WGS) entry which is preliminary data.</text>
</comment>
<sequence>MRSGFSSATNLSGESITGCLRICEKDAAGLRQGASAREVSIGIPTRQRKATGCSRKNELHLRTHDPKMNAHTIVYLPLGNRGHQYKRRLAIVLKGKLEIRPLQRKFLCEDVQERGLPCRLYIVYSLHCHIASSRWIP</sequence>
<keyword evidence="2" id="KW-1185">Reference proteome</keyword>
<evidence type="ECO:0000313" key="2">
    <source>
        <dbReference type="Proteomes" id="UP001063166"/>
    </source>
</evidence>
<gene>
    <name evidence="1" type="ORF">LshimejAT787_0605400</name>
</gene>
<name>A0A9P3PPU5_LYOSH</name>
<organism evidence="1 2">
    <name type="scientific">Lyophyllum shimeji</name>
    <name type="common">Hon-shimeji</name>
    <name type="synonym">Tricholoma shimeji</name>
    <dbReference type="NCBI Taxonomy" id="47721"/>
    <lineage>
        <taxon>Eukaryota</taxon>
        <taxon>Fungi</taxon>
        <taxon>Dikarya</taxon>
        <taxon>Basidiomycota</taxon>
        <taxon>Agaricomycotina</taxon>
        <taxon>Agaricomycetes</taxon>
        <taxon>Agaricomycetidae</taxon>
        <taxon>Agaricales</taxon>
        <taxon>Tricholomatineae</taxon>
        <taxon>Lyophyllaceae</taxon>
        <taxon>Lyophyllum</taxon>
    </lineage>
</organism>
<accession>A0A9P3PPU5</accession>
<dbReference type="Proteomes" id="UP001063166">
    <property type="component" value="Unassembled WGS sequence"/>
</dbReference>
<reference evidence="1" key="1">
    <citation type="submission" date="2022-07" db="EMBL/GenBank/DDBJ databases">
        <title>The genome of Lyophyllum shimeji provides insight into the initial evolution of ectomycorrhizal fungal genome.</title>
        <authorList>
            <person name="Kobayashi Y."/>
            <person name="Shibata T."/>
            <person name="Hirakawa H."/>
            <person name="Shigenobu S."/>
            <person name="Nishiyama T."/>
            <person name="Yamada A."/>
            <person name="Hasebe M."/>
            <person name="Kawaguchi M."/>
        </authorList>
    </citation>
    <scope>NUCLEOTIDE SEQUENCE</scope>
    <source>
        <strain evidence="1">AT787</strain>
    </source>
</reference>